<dbReference type="InterPro" id="IPR041698">
    <property type="entry name" value="Methyltransf_25"/>
</dbReference>
<comment type="caution">
    <text evidence="2">The sequence shown here is derived from an EMBL/GenBank/DDBJ whole genome shotgun (WGS) entry which is preliminary data.</text>
</comment>
<dbReference type="Proteomes" id="UP000613030">
    <property type="component" value="Unassembled WGS sequence"/>
</dbReference>
<dbReference type="EMBL" id="JAERRB010000003">
    <property type="protein sequence ID" value="MBL0741682.1"/>
    <property type="molecule type" value="Genomic_DNA"/>
</dbReference>
<accession>A0ABS1KSL6</accession>
<dbReference type="Gene3D" id="3.40.50.150">
    <property type="entry name" value="Vaccinia Virus protein VP39"/>
    <property type="match status" value="1"/>
</dbReference>
<dbReference type="CDD" id="cd02440">
    <property type="entry name" value="AdoMet_MTases"/>
    <property type="match status" value="1"/>
</dbReference>
<organism evidence="2 3">
    <name type="scientific">Chryseolinea lacunae</name>
    <dbReference type="NCBI Taxonomy" id="2801331"/>
    <lineage>
        <taxon>Bacteria</taxon>
        <taxon>Pseudomonadati</taxon>
        <taxon>Bacteroidota</taxon>
        <taxon>Cytophagia</taxon>
        <taxon>Cytophagales</taxon>
        <taxon>Fulvivirgaceae</taxon>
        <taxon>Chryseolinea</taxon>
    </lineage>
</organism>
<evidence type="ECO:0000259" key="1">
    <source>
        <dbReference type="Pfam" id="PF13649"/>
    </source>
</evidence>
<keyword evidence="2" id="KW-0489">Methyltransferase</keyword>
<dbReference type="GO" id="GO:0032259">
    <property type="term" value="P:methylation"/>
    <property type="evidence" value="ECO:0007669"/>
    <property type="project" value="UniProtKB-KW"/>
</dbReference>
<evidence type="ECO:0000313" key="3">
    <source>
        <dbReference type="Proteomes" id="UP000613030"/>
    </source>
</evidence>
<keyword evidence="3" id="KW-1185">Reference proteome</keyword>
<protein>
    <submittedName>
        <fullName evidence="2">Methyltransferase domain-containing protein</fullName>
    </submittedName>
</protein>
<gene>
    <name evidence="2" type="ORF">JI741_10665</name>
</gene>
<dbReference type="InterPro" id="IPR029063">
    <property type="entry name" value="SAM-dependent_MTases_sf"/>
</dbReference>
<dbReference type="SUPFAM" id="SSF53335">
    <property type="entry name" value="S-adenosyl-L-methionine-dependent methyltransferases"/>
    <property type="match status" value="1"/>
</dbReference>
<feature type="domain" description="Methyltransferase" evidence="1">
    <location>
        <begin position="63"/>
        <end position="155"/>
    </location>
</feature>
<sequence>MPDFSKRSAEVEIMDDLDYAGELMDKTLHELEIINKWLGGNAVTFAALDALTKNLSANETIHIADLGCGRGDMLALIDAWARRKNLAVSLTGIDANPYIIRAAKHNLAKWPQIKLEALNIFAPAFAERHFDIVIGTLFYHHFTQQQLTEFFRKLNGQVRVGFIINDIHRHPLAYYSIKFLTRWFSRSSMVQFDAPLSVLRAFTKGELVQCLEDAGLKNYSIRWKWAFRWQVIVRRQA</sequence>
<name>A0ABS1KSL6_9BACT</name>
<dbReference type="GO" id="GO:0008168">
    <property type="term" value="F:methyltransferase activity"/>
    <property type="evidence" value="ECO:0007669"/>
    <property type="project" value="UniProtKB-KW"/>
</dbReference>
<dbReference type="Pfam" id="PF13649">
    <property type="entry name" value="Methyltransf_25"/>
    <property type="match status" value="1"/>
</dbReference>
<proteinExistence type="predicted"/>
<evidence type="ECO:0000313" key="2">
    <source>
        <dbReference type="EMBL" id="MBL0741682.1"/>
    </source>
</evidence>
<dbReference type="RefSeq" id="WP_202009050.1">
    <property type="nucleotide sequence ID" value="NZ_JAERRB010000003.1"/>
</dbReference>
<reference evidence="2 3" key="1">
    <citation type="submission" date="2021-01" db="EMBL/GenBank/DDBJ databases">
        <title>Chryseolinea sp. Jin1 Genome sequencing and assembly.</title>
        <authorList>
            <person name="Kim I."/>
        </authorList>
    </citation>
    <scope>NUCLEOTIDE SEQUENCE [LARGE SCALE GENOMIC DNA]</scope>
    <source>
        <strain evidence="2 3">Jin1</strain>
    </source>
</reference>
<keyword evidence="2" id="KW-0808">Transferase</keyword>